<evidence type="ECO:0000313" key="6">
    <source>
        <dbReference type="Proteomes" id="UP001219518"/>
    </source>
</evidence>
<dbReference type="Proteomes" id="UP001219518">
    <property type="component" value="Unassembled WGS sequence"/>
</dbReference>
<proteinExistence type="predicted"/>
<evidence type="ECO:0000259" key="4">
    <source>
        <dbReference type="Pfam" id="PF21789"/>
    </source>
</evidence>
<dbReference type="EMBL" id="JAHWGI010000011">
    <property type="protein sequence ID" value="KAK3907550.1"/>
    <property type="molecule type" value="Genomic_DNA"/>
</dbReference>
<dbReference type="Pfam" id="PF21788">
    <property type="entry name" value="TNP-like_GBD"/>
    <property type="match status" value="1"/>
</dbReference>
<evidence type="ECO:0000256" key="1">
    <source>
        <dbReference type="SAM" id="MobiDB-lite"/>
    </source>
</evidence>
<feature type="domain" description="Transposable element P transposase-like GTP-binding insertion" evidence="3">
    <location>
        <begin position="470"/>
        <end position="589"/>
    </location>
</feature>
<sequence length="901" mass="101334">MTGRNARSQIERQVSNEPEERKANLPNPPTHIEKLSEASQWTNWKKMVILFLRSALLHGYIEAPTPATLLQNPGNVETREDAHVMGCIGAVISGGIMRGIYATSKCAYDVWTALCQTFENEGVHRRLSLLYKLMRTKRSSFSTLAEYVVEMQDTHEQLRAACDDNWDEVAAALNLENLRREEDELVRRLTEQASTIIDGATNRKGPTEAKDTAEAAVDIVEAAVDTGEAVEAVTRVVTTVTTNRTRVTKSSLIAGGVPKPTTMRTTATSSTARVLPGLLLRFTAQAPDQLIFLPAKIFKSQFSSSHSRTHFVVILLPQTPSQFFKFSPYTDLRLQQLYNKLEWVGGQCVGYADHGDNMHSLGDDADLAKEALVFMVVSVNDGWKLPVGYFLIASLEAKQRANIMKECLLYLDKTGATVASVTFDGNSSNISCVESLGACLNPMKVKWQPWFIHPSPQRKGQKVYVILDPAHMLKLWRNTFGNESIQLLDAKDTKIKFDYLKKLHELQQTEGLLAGNRLRQRHVFYEREKMKVRLAAQLLSRSTADALEYLRDGLKMPDFKDCAGTVEFIGLADVIFDILNSRNCQATEKQKQPLSANNINLVRSVNNKAIQYIKALNINYNTKDGITQKQKLLYSKWKTGFIGFLGGLDVALRLYTDYVQTGVLKFIPLYNFSQDHLETFFSGIRGRGGWDPNPSALKFMSAYKKLLVHTTLRSNRDGSDCWPLEFISILNVSSSARLSTLCRNDTSDPGNVSDQDVDDLILVGWDQEKPLQELISLSAFTNDVVEYIAGYVGKGLLSKLNCPQCALALTGEDSKSLLLKRKNRGGLFIPSSDLIHVCRMTEFGCFARLRNTKYFLRKPRLAKIFLRTLRRKCFAIQSSQMLRSLRTIFFVKVLRERQPLV</sequence>
<feature type="domain" description="Transposable element P transposase-like RNase H" evidence="2">
    <location>
        <begin position="338"/>
        <end position="437"/>
    </location>
</feature>
<gene>
    <name evidence="5" type="ORF">KUF71_003049</name>
</gene>
<dbReference type="Pfam" id="PF21789">
    <property type="entry name" value="TNP-like_RNaseH_C"/>
    <property type="match status" value="1"/>
</dbReference>
<evidence type="ECO:0000259" key="2">
    <source>
        <dbReference type="Pfam" id="PF21787"/>
    </source>
</evidence>
<dbReference type="AlphaFoldDB" id="A0AAE1L5U3"/>
<comment type="caution">
    <text evidence="5">The sequence shown here is derived from an EMBL/GenBank/DDBJ whole genome shotgun (WGS) entry which is preliminary data.</text>
</comment>
<dbReference type="InterPro" id="IPR048365">
    <property type="entry name" value="TNP-like_RNaseH_N"/>
</dbReference>
<dbReference type="InterPro" id="IPR048366">
    <property type="entry name" value="TNP-like_GBD"/>
</dbReference>
<organism evidence="5 6">
    <name type="scientific">Frankliniella fusca</name>
    <dbReference type="NCBI Taxonomy" id="407009"/>
    <lineage>
        <taxon>Eukaryota</taxon>
        <taxon>Metazoa</taxon>
        <taxon>Ecdysozoa</taxon>
        <taxon>Arthropoda</taxon>
        <taxon>Hexapoda</taxon>
        <taxon>Insecta</taxon>
        <taxon>Pterygota</taxon>
        <taxon>Neoptera</taxon>
        <taxon>Paraneoptera</taxon>
        <taxon>Thysanoptera</taxon>
        <taxon>Terebrantia</taxon>
        <taxon>Thripoidea</taxon>
        <taxon>Thripidae</taxon>
        <taxon>Frankliniella</taxon>
    </lineage>
</organism>
<dbReference type="PANTHER" id="PTHR47577">
    <property type="entry name" value="THAP DOMAIN-CONTAINING PROTEIN 6"/>
    <property type="match status" value="1"/>
</dbReference>
<keyword evidence="6" id="KW-1185">Reference proteome</keyword>
<name>A0AAE1L5U3_9NEOP</name>
<protein>
    <submittedName>
        <fullName evidence="5">DNA transposase</fullName>
    </submittedName>
</protein>
<evidence type="ECO:0000259" key="3">
    <source>
        <dbReference type="Pfam" id="PF21788"/>
    </source>
</evidence>
<reference evidence="5" key="2">
    <citation type="journal article" date="2023" name="BMC Genomics">
        <title>Pest status, molecular evolution, and epigenetic factors derived from the genome assembly of Frankliniella fusca, a thysanopteran phytovirus vector.</title>
        <authorList>
            <person name="Catto M.A."/>
            <person name="Labadie P.E."/>
            <person name="Jacobson A.L."/>
            <person name="Kennedy G.G."/>
            <person name="Srinivasan R."/>
            <person name="Hunt B.G."/>
        </authorList>
    </citation>
    <scope>NUCLEOTIDE SEQUENCE</scope>
    <source>
        <strain evidence="5">PL_HMW_Pooled</strain>
    </source>
</reference>
<reference evidence="5" key="1">
    <citation type="submission" date="2021-07" db="EMBL/GenBank/DDBJ databases">
        <authorList>
            <person name="Catto M.A."/>
            <person name="Jacobson A."/>
            <person name="Kennedy G."/>
            <person name="Labadie P."/>
            <person name="Hunt B.G."/>
            <person name="Srinivasan R."/>
        </authorList>
    </citation>
    <scope>NUCLEOTIDE SEQUENCE</scope>
    <source>
        <strain evidence="5">PL_HMW_Pooled</strain>
        <tissue evidence="5">Head</tissue>
    </source>
</reference>
<accession>A0AAE1L5U3</accession>
<dbReference type="InterPro" id="IPR048367">
    <property type="entry name" value="TNP-like_RNaseH_C"/>
</dbReference>
<evidence type="ECO:0000313" key="5">
    <source>
        <dbReference type="EMBL" id="KAK3907550.1"/>
    </source>
</evidence>
<feature type="domain" description="Transposable element P transposase-like RNase H C-terminal" evidence="4">
    <location>
        <begin position="670"/>
        <end position="704"/>
    </location>
</feature>
<dbReference type="PANTHER" id="PTHR47577:SF2">
    <property type="entry name" value="THAP DOMAIN CONTAINING 9"/>
    <property type="match status" value="1"/>
</dbReference>
<dbReference type="Pfam" id="PF21787">
    <property type="entry name" value="TNP-like_RNaseH_N"/>
    <property type="match status" value="1"/>
</dbReference>
<feature type="region of interest" description="Disordered" evidence="1">
    <location>
        <begin position="1"/>
        <end position="31"/>
    </location>
</feature>
<feature type="compositionally biased region" description="Polar residues" evidence="1">
    <location>
        <begin position="1"/>
        <end position="16"/>
    </location>
</feature>